<dbReference type="PANTHER" id="PTHR23324">
    <property type="entry name" value="SEC14 RELATED PROTEIN"/>
    <property type="match status" value="1"/>
</dbReference>
<dbReference type="CDD" id="cd00170">
    <property type="entry name" value="SEC14"/>
    <property type="match status" value="1"/>
</dbReference>
<dbReference type="PROSITE" id="PS50191">
    <property type="entry name" value="CRAL_TRIO"/>
    <property type="match status" value="1"/>
</dbReference>
<dbReference type="Proteomes" id="UP000708208">
    <property type="component" value="Unassembled WGS sequence"/>
</dbReference>
<dbReference type="GO" id="GO:0005737">
    <property type="term" value="C:cytoplasm"/>
    <property type="evidence" value="ECO:0007669"/>
    <property type="project" value="TreeGrafter"/>
</dbReference>
<sequence length="191" mass="22482">MEPSTEQDISDLLEWKPPEKFKQQYPSYLSGYDYDNRAVIVILTGKWDTQKIAEEEGQDLKDFLRRNHQFIERIKNGYYRRRVNESERGSNDDEIVIIMDYDGFDFRQVQSQKNTMLAMKFLEQLESCYDKFAYGFIVNANSLVDQMLSLGKPLMGQFIERMEIHGTNPRKFIPQILKKIPRSQLNATYGG</sequence>
<dbReference type="EMBL" id="CAJVCH010322047">
    <property type="protein sequence ID" value="CAG7786634.1"/>
    <property type="molecule type" value="Genomic_DNA"/>
</dbReference>
<protein>
    <recommendedName>
        <fullName evidence="1">CRAL-TRIO domain-containing protein</fullName>
    </recommendedName>
</protein>
<dbReference type="InterPro" id="IPR001251">
    <property type="entry name" value="CRAL-TRIO_dom"/>
</dbReference>
<dbReference type="Pfam" id="PF00650">
    <property type="entry name" value="CRAL_TRIO"/>
    <property type="match status" value="1"/>
</dbReference>
<proteinExistence type="predicted"/>
<comment type="caution">
    <text evidence="2">The sequence shown here is derived from an EMBL/GenBank/DDBJ whole genome shotgun (WGS) entry which is preliminary data.</text>
</comment>
<evidence type="ECO:0000313" key="3">
    <source>
        <dbReference type="Proteomes" id="UP000708208"/>
    </source>
</evidence>
<feature type="non-terminal residue" evidence="2">
    <location>
        <position position="191"/>
    </location>
</feature>
<feature type="domain" description="CRAL-TRIO" evidence="1">
    <location>
        <begin position="17"/>
        <end position="191"/>
    </location>
</feature>
<dbReference type="InterPro" id="IPR051064">
    <property type="entry name" value="SEC14/CRAL-TRIO_domain"/>
</dbReference>
<evidence type="ECO:0000313" key="2">
    <source>
        <dbReference type="EMBL" id="CAG7786634.1"/>
    </source>
</evidence>
<name>A0A8J2L346_9HEXA</name>
<reference evidence="2" key="1">
    <citation type="submission" date="2021-06" db="EMBL/GenBank/DDBJ databases">
        <authorList>
            <person name="Hodson N. C."/>
            <person name="Mongue J. A."/>
            <person name="Jaron S. K."/>
        </authorList>
    </citation>
    <scope>NUCLEOTIDE SEQUENCE</scope>
</reference>
<gene>
    <name evidence="2" type="ORF">AFUS01_LOCUS25194</name>
</gene>
<keyword evidence="3" id="KW-1185">Reference proteome</keyword>
<organism evidence="2 3">
    <name type="scientific">Allacma fusca</name>
    <dbReference type="NCBI Taxonomy" id="39272"/>
    <lineage>
        <taxon>Eukaryota</taxon>
        <taxon>Metazoa</taxon>
        <taxon>Ecdysozoa</taxon>
        <taxon>Arthropoda</taxon>
        <taxon>Hexapoda</taxon>
        <taxon>Collembola</taxon>
        <taxon>Symphypleona</taxon>
        <taxon>Sminthuridae</taxon>
        <taxon>Allacma</taxon>
    </lineage>
</organism>
<accession>A0A8J2L346</accession>
<dbReference type="PANTHER" id="PTHR23324:SF83">
    <property type="entry name" value="SEC14-LIKE PROTEIN 2"/>
    <property type="match status" value="1"/>
</dbReference>
<dbReference type="AlphaFoldDB" id="A0A8J2L346"/>
<dbReference type="OrthoDB" id="1434354at2759"/>
<evidence type="ECO:0000259" key="1">
    <source>
        <dbReference type="PROSITE" id="PS50191"/>
    </source>
</evidence>